<gene>
    <name evidence="5" type="ORF">DCS_01406</name>
</gene>
<dbReference type="InterPro" id="IPR050491">
    <property type="entry name" value="AmpC-like"/>
</dbReference>
<feature type="region of interest" description="Disordered" evidence="2">
    <location>
        <begin position="363"/>
        <end position="414"/>
    </location>
</feature>
<evidence type="ECO:0000313" key="5">
    <source>
        <dbReference type="EMBL" id="KYK60269.1"/>
    </source>
</evidence>
<feature type="compositionally biased region" description="Acidic residues" evidence="2">
    <location>
        <begin position="393"/>
        <end position="414"/>
    </location>
</feature>
<dbReference type="GeneID" id="63714049"/>
<evidence type="ECO:0000259" key="3">
    <source>
        <dbReference type="Pfam" id="PF00144"/>
    </source>
</evidence>
<feature type="domain" description="Peptidase S12 Pab87-related C-terminal" evidence="4">
    <location>
        <begin position="432"/>
        <end position="526"/>
    </location>
</feature>
<dbReference type="InterPro" id="IPR001466">
    <property type="entry name" value="Beta-lactam-related"/>
</dbReference>
<dbReference type="Pfam" id="PF00144">
    <property type="entry name" value="Beta-lactamase"/>
    <property type="match status" value="1"/>
</dbReference>
<evidence type="ECO:0000259" key="4">
    <source>
        <dbReference type="Pfam" id="PF11954"/>
    </source>
</evidence>
<organism evidence="5 6">
    <name type="scientific">Drechmeria coniospora</name>
    <name type="common">Nematophagous fungus</name>
    <name type="synonym">Meria coniospora</name>
    <dbReference type="NCBI Taxonomy" id="98403"/>
    <lineage>
        <taxon>Eukaryota</taxon>
        <taxon>Fungi</taxon>
        <taxon>Dikarya</taxon>
        <taxon>Ascomycota</taxon>
        <taxon>Pezizomycotina</taxon>
        <taxon>Sordariomycetes</taxon>
        <taxon>Hypocreomycetidae</taxon>
        <taxon>Hypocreales</taxon>
        <taxon>Ophiocordycipitaceae</taxon>
        <taxon>Drechmeria</taxon>
    </lineage>
</organism>
<dbReference type="RefSeq" id="XP_040659621.1">
    <property type="nucleotide sequence ID" value="XM_040798738.1"/>
</dbReference>
<keyword evidence="6" id="KW-1185">Reference proteome</keyword>
<feature type="domain" description="Beta-lactamase-related" evidence="3">
    <location>
        <begin position="13"/>
        <end position="347"/>
    </location>
</feature>
<dbReference type="InParanoid" id="A0A151GT27"/>
<dbReference type="Pfam" id="PF11954">
    <property type="entry name" value="DUF3471"/>
    <property type="match status" value="1"/>
</dbReference>
<dbReference type="Proteomes" id="UP000076580">
    <property type="component" value="Chromosome 01"/>
</dbReference>
<feature type="region of interest" description="Disordered" evidence="2">
    <location>
        <begin position="222"/>
        <end position="243"/>
    </location>
</feature>
<dbReference type="STRING" id="98403.A0A151GT27"/>
<sequence>MDLLQSAEFSDRTQKAIDRHHVTGLAIALVQDGKLASKGFGKASLNPPRDFTADSLICVGSASKSLTAAAVALMVNDDEKYPEVQYEATMSSLLPDDFVMPGTDHAHVTLEDVLSHRTGMPPHEMALFGAQAKSPNRADDARSITRKLRHLPVVAANGEKFVYCNMMYTAASHLVEQKSGTSFSDFLEENLLGPLRLDSTALLLERAQEKGLGHRVAAGYVRSRKTGQPSEAPPLAGTPESQGAGQIFSTANDYAKWVKAMMHREGPITDRVYQGLTKKRMLQDPPTEGMSEDQMIYYSFGWDVRQYRGHTIVSHDGGDIGCQCNHFFVPELKFGGAIFSNSDHAGPLVSQLTFQVIDEVLQGPQPAKSLRPRSDVSTSGSGTGSGSGSGSDSDADEADDADGSDADDSDSEYMAEVEEELLQELCPGIKRREPQKLPLGAYIGQYRHAGYGHITVEERDGSLVVDAMDRSLGFILTLQHVCGQTKYLARLKVDSFEDDSLIKGEFDLDKEQRATRVGLHLEDGMDEYVWFDRVE</sequence>
<name>A0A151GT27_DRECN</name>
<dbReference type="SUPFAM" id="SSF56601">
    <property type="entry name" value="beta-lactamase/transpeptidase-like"/>
    <property type="match status" value="1"/>
</dbReference>
<dbReference type="Gene3D" id="3.40.710.10">
    <property type="entry name" value="DD-peptidase/beta-lactamase superfamily"/>
    <property type="match status" value="1"/>
</dbReference>
<dbReference type="InterPro" id="IPR021860">
    <property type="entry name" value="Peptidase_S12_Pab87-rel_C"/>
</dbReference>
<dbReference type="EMBL" id="LAYC01000001">
    <property type="protein sequence ID" value="KYK60269.1"/>
    <property type="molecule type" value="Genomic_DNA"/>
</dbReference>
<accession>A0A151GT27</accession>
<dbReference type="PANTHER" id="PTHR46825:SF9">
    <property type="entry name" value="BETA-LACTAMASE-RELATED DOMAIN-CONTAINING PROTEIN"/>
    <property type="match status" value="1"/>
</dbReference>
<comment type="caution">
    <text evidence="5">The sequence shown here is derived from an EMBL/GenBank/DDBJ whole genome shotgun (WGS) entry which is preliminary data.</text>
</comment>
<protein>
    <recommendedName>
        <fullName evidence="7">Beta-lactamase family protein</fullName>
    </recommendedName>
</protein>
<comment type="similarity">
    <text evidence="1">Belongs to the peptidase S12 family.</text>
</comment>
<reference evidence="5 6" key="1">
    <citation type="journal article" date="2016" name="Sci. Rep.">
        <title>Insights into Adaptations to a Near-Obligate Nematode Endoparasitic Lifestyle from the Finished Genome of Drechmeria coniospora.</title>
        <authorList>
            <person name="Zhang L."/>
            <person name="Zhou Z."/>
            <person name="Guo Q."/>
            <person name="Fokkens L."/>
            <person name="Miskei M."/>
            <person name="Pocsi I."/>
            <person name="Zhang W."/>
            <person name="Chen M."/>
            <person name="Wang L."/>
            <person name="Sun Y."/>
            <person name="Donzelli B.G."/>
            <person name="Gibson D.M."/>
            <person name="Nelson D.R."/>
            <person name="Luo J.G."/>
            <person name="Rep M."/>
            <person name="Liu H."/>
            <person name="Yang S."/>
            <person name="Wang J."/>
            <person name="Krasnoff S.B."/>
            <person name="Xu Y."/>
            <person name="Molnar I."/>
            <person name="Lin M."/>
        </authorList>
    </citation>
    <scope>NUCLEOTIDE SEQUENCE [LARGE SCALE GENOMIC DNA]</scope>
    <source>
        <strain evidence="5 6">ARSEF 6962</strain>
    </source>
</reference>
<evidence type="ECO:0000256" key="1">
    <source>
        <dbReference type="ARBA" id="ARBA00038215"/>
    </source>
</evidence>
<evidence type="ECO:0000313" key="6">
    <source>
        <dbReference type="Proteomes" id="UP000076580"/>
    </source>
</evidence>
<evidence type="ECO:0000256" key="2">
    <source>
        <dbReference type="SAM" id="MobiDB-lite"/>
    </source>
</evidence>
<proteinExistence type="inferred from homology"/>
<dbReference type="InterPro" id="IPR012338">
    <property type="entry name" value="Beta-lactam/transpept-like"/>
</dbReference>
<dbReference type="PANTHER" id="PTHR46825">
    <property type="entry name" value="D-ALANYL-D-ALANINE-CARBOXYPEPTIDASE/ENDOPEPTIDASE AMPH"/>
    <property type="match status" value="1"/>
</dbReference>
<dbReference type="Gene3D" id="2.40.128.600">
    <property type="match status" value="1"/>
</dbReference>
<dbReference type="AlphaFoldDB" id="A0A151GT27"/>
<evidence type="ECO:0008006" key="7">
    <source>
        <dbReference type="Google" id="ProtNLM"/>
    </source>
</evidence>